<proteinExistence type="predicted"/>
<name>A0ABW7T9H9_9ACTN</name>
<gene>
    <name evidence="2" type="ORF">ACH4TF_27545</name>
</gene>
<evidence type="ECO:0000256" key="1">
    <source>
        <dbReference type="SAM" id="Phobius"/>
    </source>
</evidence>
<organism evidence="2 3">
    <name type="scientific">Streptomyces abikoensis</name>
    <dbReference type="NCBI Taxonomy" id="97398"/>
    <lineage>
        <taxon>Bacteria</taxon>
        <taxon>Bacillati</taxon>
        <taxon>Actinomycetota</taxon>
        <taxon>Actinomycetes</taxon>
        <taxon>Kitasatosporales</taxon>
        <taxon>Streptomycetaceae</taxon>
        <taxon>Streptomyces</taxon>
    </lineage>
</organism>
<dbReference type="RefSeq" id="WP_397614195.1">
    <property type="nucleotide sequence ID" value="NZ_JBIRRB010000011.1"/>
</dbReference>
<comment type="caution">
    <text evidence="2">The sequence shown here is derived from an EMBL/GenBank/DDBJ whole genome shotgun (WGS) entry which is preliminary data.</text>
</comment>
<protein>
    <submittedName>
        <fullName evidence="2">Uncharacterized protein</fullName>
    </submittedName>
</protein>
<keyword evidence="3" id="KW-1185">Reference proteome</keyword>
<dbReference type="EMBL" id="JBIRRB010000011">
    <property type="protein sequence ID" value="MFI0914178.1"/>
    <property type="molecule type" value="Genomic_DNA"/>
</dbReference>
<evidence type="ECO:0000313" key="2">
    <source>
        <dbReference type="EMBL" id="MFI0914178.1"/>
    </source>
</evidence>
<keyword evidence="1" id="KW-0472">Membrane</keyword>
<keyword evidence="1" id="KW-1133">Transmembrane helix</keyword>
<sequence length="71" mass="7735">MLQAAILGALGGGLVQAVVWLVTGDLPAYWVGVLTGVLVALVVDILIDARRRREQQRIQETYERPSFGEDA</sequence>
<dbReference type="Proteomes" id="UP001611162">
    <property type="component" value="Unassembled WGS sequence"/>
</dbReference>
<keyword evidence="1" id="KW-0812">Transmembrane</keyword>
<evidence type="ECO:0000313" key="3">
    <source>
        <dbReference type="Proteomes" id="UP001611162"/>
    </source>
</evidence>
<feature type="transmembrane region" description="Helical" evidence="1">
    <location>
        <begin position="27"/>
        <end position="47"/>
    </location>
</feature>
<reference evidence="2 3" key="1">
    <citation type="submission" date="2024-10" db="EMBL/GenBank/DDBJ databases">
        <title>The Natural Products Discovery Center: Release of the First 8490 Sequenced Strains for Exploring Actinobacteria Biosynthetic Diversity.</title>
        <authorList>
            <person name="Kalkreuter E."/>
            <person name="Kautsar S.A."/>
            <person name="Yang D."/>
            <person name="Bader C.D."/>
            <person name="Teijaro C.N."/>
            <person name="Fluegel L."/>
            <person name="Davis C.M."/>
            <person name="Simpson J.R."/>
            <person name="Lauterbach L."/>
            <person name="Steele A.D."/>
            <person name="Gui C."/>
            <person name="Meng S."/>
            <person name="Li G."/>
            <person name="Viehrig K."/>
            <person name="Ye F."/>
            <person name="Su P."/>
            <person name="Kiefer A.F."/>
            <person name="Nichols A."/>
            <person name="Cepeda A.J."/>
            <person name="Yan W."/>
            <person name="Fan B."/>
            <person name="Jiang Y."/>
            <person name="Adhikari A."/>
            <person name="Zheng C.-J."/>
            <person name="Schuster L."/>
            <person name="Cowan T.M."/>
            <person name="Smanski M.J."/>
            <person name="Chevrette M.G."/>
            <person name="De Carvalho L.P.S."/>
            <person name="Shen B."/>
        </authorList>
    </citation>
    <scope>NUCLEOTIDE SEQUENCE [LARGE SCALE GENOMIC DNA]</scope>
    <source>
        <strain evidence="2 3">NPDC020979</strain>
    </source>
</reference>
<accession>A0ABW7T9H9</accession>